<dbReference type="Gene3D" id="3.40.50.10420">
    <property type="entry name" value="NagB/RpiA/CoA transferase-like"/>
    <property type="match status" value="1"/>
</dbReference>
<sequence length="195" mass="22803">MSSRQNLRKQIRFKRNLLCKNEQYQASFNLLARFLTLPELIHCQHIALYISFDGEIDTTPLVKWLWQNKKQTYLPVIHPFLEGHLLFLSYEKDTLMTKNRYGILEPKLKKKIIRPINQLDLICTPLVSFNALGYRIGMGGGYYDRTFKAAKIKDVSPTLIGLAYDFQYSNKLSIESWDMPLTKIVTPSQIWQCKP</sequence>
<dbReference type="NCBIfam" id="TIGR02727">
    <property type="entry name" value="MTHFS_bact"/>
    <property type="match status" value="1"/>
</dbReference>
<keyword evidence="3 4" id="KW-0067">ATP-binding</keyword>
<keyword evidence="6" id="KW-0436">Ligase</keyword>
<gene>
    <name evidence="6" type="ORF">O1U_0609</name>
</gene>
<keyword evidence="2 4" id="KW-0547">Nucleotide-binding</keyword>
<name>S3DJK5_9GAMM</name>
<protein>
    <recommendedName>
        <fullName evidence="5">5-formyltetrahydrofolate cyclo-ligase</fullName>
        <ecNumber evidence="5">6.3.3.2</ecNumber>
    </recommendedName>
</protein>
<dbReference type="PANTHER" id="PTHR23407:SF1">
    <property type="entry name" value="5-FORMYLTETRAHYDROFOLATE CYCLO-LIGASE"/>
    <property type="match status" value="1"/>
</dbReference>
<comment type="caution">
    <text evidence="6">The sequence shown here is derived from an EMBL/GenBank/DDBJ whole genome shotgun (WGS) entry which is preliminary data.</text>
</comment>
<keyword evidence="5" id="KW-0460">Magnesium</keyword>
<dbReference type="RefSeq" id="WP_016503941.1">
    <property type="nucleotide sequence ID" value="NZ_AMSD01000002.1"/>
</dbReference>
<evidence type="ECO:0000256" key="3">
    <source>
        <dbReference type="ARBA" id="ARBA00022840"/>
    </source>
</evidence>
<evidence type="ECO:0000313" key="6">
    <source>
        <dbReference type="EMBL" id="EPE37309.1"/>
    </source>
</evidence>
<dbReference type="PIRSF" id="PIRSF006806">
    <property type="entry name" value="FTHF_cligase"/>
    <property type="match status" value="1"/>
</dbReference>
<evidence type="ECO:0000313" key="7">
    <source>
        <dbReference type="Proteomes" id="UP000053688"/>
    </source>
</evidence>
<dbReference type="eggNOG" id="COG0212">
    <property type="taxonomic scope" value="Bacteria"/>
</dbReference>
<dbReference type="GO" id="GO:0030272">
    <property type="term" value="F:5-formyltetrahydrofolate cyclo-ligase activity"/>
    <property type="evidence" value="ECO:0007669"/>
    <property type="project" value="UniProtKB-EC"/>
</dbReference>
<evidence type="ECO:0000256" key="2">
    <source>
        <dbReference type="ARBA" id="ARBA00022741"/>
    </source>
</evidence>
<feature type="binding site" evidence="4">
    <location>
        <begin position="135"/>
        <end position="143"/>
    </location>
    <ligand>
        <name>ATP</name>
        <dbReference type="ChEBI" id="CHEBI:30616"/>
    </ligand>
</feature>
<dbReference type="GO" id="GO:0046872">
    <property type="term" value="F:metal ion binding"/>
    <property type="evidence" value="ECO:0007669"/>
    <property type="project" value="UniProtKB-KW"/>
</dbReference>
<dbReference type="InterPro" id="IPR002698">
    <property type="entry name" value="FTHF_cligase"/>
</dbReference>
<keyword evidence="7" id="KW-1185">Reference proteome</keyword>
<dbReference type="Pfam" id="PF01812">
    <property type="entry name" value="5-FTHF_cyc-lig"/>
    <property type="match status" value="1"/>
</dbReference>
<dbReference type="GO" id="GO:0005524">
    <property type="term" value="F:ATP binding"/>
    <property type="evidence" value="ECO:0007669"/>
    <property type="project" value="UniProtKB-KW"/>
</dbReference>
<reference evidence="6 7" key="1">
    <citation type="journal article" date="2014" name="Environ. Microbiol.">
        <title>Genomic signatures of obligate host dependence in the luminous bacterial symbiont of a vertebrate.</title>
        <authorList>
            <person name="Hendry T.A."/>
            <person name="de Wet J.R."/>
            <person name="Dunlap P.V."/>
        </authorList>
    </citation>
    <scope>NUCLEOTIDE SEQUENCE [LARGE SCALE GENOMIC DNA]</scope>
    <source>
        <strain evidence="6 7">Akat1</strain>
    </source>
</reference>
<proteinExistence type="inferred from homology"/>
<dbReference type="GO" id="GO:0009396">
    <property type="term" value="P:folic acid-containing compound biosynthetic process"/>
    <property type="evidence" value="ECO:0007669"/>
    <property type="project" value="TreeGrafter"/>
</dbReference>
<evidence type="ECO:0000256" key="4">
    <source>
        <dbReference type="PIRSR" id="PIRSR006806-1"/>
    </source>
</evidence>
<dbReference type="PATRIC" id="fig|1236703.3.peg.619"/>
<accession>S3DJK5</accession>
<organism evidence="6 7">
    <name type="scientific">Candidatus Photodesmus katoptron Akat1</name>
    <dbReference type="NCBI Taxonomy" id="1236703"/>
    <lineage>
        <taxon>Bacteria</taxon>
        <taxon>Pseudomonadati</taxon>
        <taxon>Pseudomonadota</taxon>
        <taxon>Gammaproteobacteria</taxon>
        <taxon>Vibrionales</taxon>
        <taxon>Vibrionaceae</taxon>
        <taxon>Candidatus Photodesmus</taxon>
    </lineage>
</organism>
<dbReference type="Proteomes" id="UP000053688">
    <property type="component" value="Unassembled WGS sequence"/>
</dbReference>
<dbReference type="InterPro" id="IPR024185">
    <property type="entry name" value="FTHF_cligase-like_sf"/>
</dbReference>
<dbReference type="AlphaFoldDB" id="S3DJK5"/>
<evidence type="ECO:0000256" key="5">
    <source>
        <dbReference type="RuleBase" id="RU361279"/>
    </source>
</evidence>
<feature type="binding site" evidence="4">
    <location>
        <position position="55"/>
    </location>
    <ligand>
        <name>substrate</name>
    </ligand>
</feature>
<feature type="binding site" evidence="4">
    <location>
        <begin position="4"/>
        <end position="8"/>
    </location>
    <ligand>
        <name>ATP</name>
        <dbReference type="ChEBI" id="CHEBI:30616"/>
    </ligand>
</feature>
<dbReference type="SUPFAM" id="SSF100950">
    <property type="entry name" value="NagB/RpiA/CoA transferase-like"/>
    <property type="match status" value="1"/>
</dbReference>
<dbReference type="EMBL" id="AMSD01000002">
    <property type="protein sequence ID" value="EPE37309.1"/>
    <property type="molecule type" value="Genomic_DNA"/>
</dbReference>
<dbReference type="InterPro" id="IPR037171">
    <property type="entry name" value="NagB/RpiA_transferase-like"/>
</dbReference>
<dbReference type="STRING" id="28176.CF66_9051"/>
<comment type="cofactor">
    <cofactor evidence="5">
        <name>Mg(2+)</name>
        <dbReference type="ChEBI" id="CHEBI:18420"/>
    </cofactor>
</comment>
<comment type="similarity">
    <text evidence="1 5">Belongs to the 5-formyltetrahydrofolate cyclo-ligase family.</text>
</comment>
<keyword evidence="5" id="KW-0479">Metal-binding</keyword>
<evidence type="ECO:0000256" key="1">
    <source>
        <dbReference type="ARBA" id="ARBA00010638"/>
    </source>
</evidence>
<dbReference type="EC" id="6.3.3.2" evidence="5"/>
<comment type="catalytic activity">
    <reaction evidence="5">
        <text>(6S)-5-formyl-5,6,7,8-tetrahydrofolate + ATP = (6R)-5,10-methenyltetrahydrofolate + ADP + phosphate</text>
        <dbReference type="Rhea" id="RHEA:10488"/>
        <dbReference type="ChEBI" id="CHEBI:30616"/>
        <dbReference type="ChEBI" id="CHEBI:43474"/>
        <dbReference type="ChEBI" id="CHEBI:57455"/>
        <dbReference type="ChEBI" id="CHEBI:57457"/>
        <dbReference type="ChEBI" id="CHEBI:456216"/>
        <dbReference type="EC" id="6.3.3.2"/>
    </reaction>
</comment>
<feature type="binding site" evidence="4">
    <location>
        <position position="50"/>
    </location>
    <ligand>
        <name>substrate</name>
    </ligand>
</feature>
<dbReference type="PANTHER" id="PTHR23407">
    <property type="entry name" value="ATPASE INHIBITOR/5-FORMYLTETRAHYDROFOLATE CYCLO-LIGASE"/>
    <property type="match status" value="1"/>
</dbReference>
<dbReference type="GO" id="GO:0035999">
    <property type="term" value="P:tetrahydrofolate interconversion"/>
    <property type="evidence" value="ECO:0007669"/>
    <property type="project" value="TreeGrafter"/>
</dbReference>